<evidence type="ECO:0000259" key="6">
    <source>
        <dbReference type="PROSITE" id="PS51900"/>
    </source>
</evidence>
<evidence type="ECO:0000256" key="3">
    <source>
        <dbReference type="ARBA" id="ARBA00023172"/>
    </source>
</evidence>
<name>A0A0M2V7B8_9GAMM</name>
<keyword evidence="1" id="KW-0229">DNA integration</keyword>
<feature type="domain" description="Core-binding (CB)" evidence="6">
    <location>
        <begin position="1"/>
        <end position="73"/>
    </location>
</feature>
<evidence type="ECO:0000313" key="8">
    <source>
        <dbReference type="Proteomes" id="UP000034228"/>
    </source>
</evidence>
<proteinExistence type="predicted"/>
<dbReference type="OrthoDB" id="5914130at2"/>
<organism evidence="7 8">
    <name type="scientific">Arsukibacterium ikkense</name>
    <dbReference type="NCBI Taxonomy" id="336831"/>
    <lineage>
        <taxon>Bacteria</taxon>
        <taxon>Pseudomonadati</taxon>
        <taxon>Pseudomonadota</taxon>
        <taxon>Gammaproteobacteria</taxon>
        <taxon>Chromatiales</taxon>
        <taxon>Chromatiaceae</taxon>
        <taxon>Arsukibacterium</taxon>
    </lineage>
</organism>
<gene>
    <name evidence="7" type="ORF">WG68_04200</name>
</gene>
<dbReference type="Pfam" id="PF00589">
    <property type="entry name" value="Phage_integrase"/>
    <property type="match status" value="1"/>
</dbReference>
<dbReference type="PROSITE" id="PS51900">
    <property type="entry name" value="CB"/>
    <property type="match status" value="1"/>
</dbReference>
<dbReference type="PROSITE" id="PS51898">
    <property type="entry name" value="TYR_RECOMBINASE"/>
    <property type="match status" value="1"/>
</dbReference>
<evidence type="ECO:0000256" key="2">
    <source>
        <dbReference type="ARBA" id="ARBA00023125"/>
    </source>
</evidence>
<evidence type="ECO:0000259" key="5">
    <source>
        <dbReference type="PROSITE" id="PS51898"/>
    </source>
</evidence>
<dbReference type="PANTHER" id="PTHR34605:SF4">
    <property type="entry name" value="DNA ADENINE METHYLTRANSFERASE"/>
    <property type="match status" value="1"/>
</dbReference>
<dbReference type="InterPro" id="IPR002104">
    <property type="entry name" value="Integrase_catalytic"/>
</dbReference>
<dbReference type="EMBL" id="LAHO01000003">
    <property type="protein sequence ID" value="KKO46521.1"/>
    <property type="molecule type" value="Genomic_DNA"/>
</dbReference>
<protein>
    <submittedName>
        <fullName evidence="7">Integrase</fullName>
    </submittedName>
</protein>
<dbReference type="Proteomes" id="UP000034228">
    <property type="component" value="Unassembled WGS sequence"/>
</dbReference>
<dbReference type="Gene3D" id="1.10.443.10">
    <property type="entry name" value="Intergrase catalytic core"/>
    <property type="match status" value="1"/>
</dbReference>
<dbReference type="RefSeq" id="WP_046556410.1">
    <property type="nucleotide sequence ID" value="NZ_LAHO01000003.1"/>
</dbReference>
<keyword evidence="8" id="KW-1185">Reference proteome</keyword>
<keyword evidence="3" id="KW-0233">DNA recombination</keyword>
<comment type="caution">
    <text evidence="7">The sequence shown here is derived from an EMBL/GenBank/DDBJ whole genome shotgun (WGS) entry which is preliminary data.</text>
</comment>
<dbReference type="InterPro" id="IPR052925">
    <property type="entry name" value="Phage_Integrase-like_Recomb"/>
</dbReference>
<dbReference type="PANTHER" id="PTHR34605">
    <property type="entry name" value="PHAGE_INTEGRASE DOMAIN-CONTAINING PROTEIN"/>
    <property type="match status" value="1"/>
</dbReference>
<evidence type="ECO:0000256" key="1">
    <source>
        <dbReference type="ARBA" id="ARBA00022908"/>
    </source>
</evidence>
<sequence>MSKVDRYLQAATREHTRRSYQSVVEHFEVAWGGVLPTTATELARYLAHYADTLAITTLKQRLAALSSWHQAQGFADPTKAPLVRQVLKGIRELHPDKAKQAKPLQLNVLEQIIGYLDQQALQAQQTENYAKHLRAVRDKALVLMGFWRAFRSDELSRLHIEHLEFVPGEGMIAYLPRSKTDRTNQGQAFRLPELQRLCPVDACRQYLVLLQQAAGPLFRAVNRWGMVSESSLRADSIIPLLRHLLQQAQVDDAALYSSHSLRRGFANWANQQGWSLKQLMEHVGWRDVKSAMRYLESNDPFSQQAIDQALALPAPSQVQNQLKTHVLELRLHLQPYHQRGRSSAARQHIERYCLKPYAMSKGSQQESYLLTMQARDHEELDGIVDDLLLQLHDAARAHQCMVEITLKEQATGQQWD</sequence>
<dbReference type="InterPro" id="IPR044068">
    <property type="entry name" value="CB"/>
</dbReference>
<dbReference type="Gene3D" id="1.10.150.130">
    <property type="match status" value="1"/>
</dbReference>
<dbReference type="SUPFAM" id="SSF47823">
    <property type="entry name" value="lambda integrase-like, N-terminal domain"/>
    <property type="match status" value="1"/>
</dbReference>
<dbReference type="STRING" id="336831.WG68_04200"/>
<evidence type="ECO:0000256" key="4">
    <source>
        <dbReference type="PROSITE-ProRule" id="PRU01248"/>
    </source>
</evidence>
<accession>A0A0M2V7B8</accession>
<dbReference type="SUPFAM" id="SSF56349">
    <property type="entry name" value="DNA breaking-rejoining enzymes"/>
    <property type="match status" value="1"/>
</dbReference>
<dbReference type="InterPro" id="IPR010998">
    <property type="entry name" value="Integrase_recombinase_N"/>
</dbReference>
<dbReference type="PATRIC" id="fig|336831.14.peg.3155"/>
<dbReference type="AlphaFoldDB" id="A0A0M2V7B8"/>
<reference evidence="7 8" key="1">
    <citation type="submission" date="2015-03" db="EMBL/GenBank/DDBJ databases">
        <title>Draft genome sequences of two protease-producing strains of Arsukibacterium isolated from two cold and alkaline environments.</title>
        <authorList>
            <person name="Lylloff J.E."/>
            <person name="Skov L.B."/>
            <person name="Jepsen M."/>
            <person name="Hallin P.F."/>
            <person name="Sorensen S.J."/>
            <person name="Stougaard P."/>
            <person name="Glaring M.A."/>
        </authorList>
    </citation>
    <scope>NUCLEOTIDE SEQUENCE [LARGE SCALE GENOMIC DNA]</scope>
    <source>
        <strain evidence="7 8">GCM72</strain>
    </source>
</reference>
<keyword evidence="2 4" id="KW-0238">DNA-binding</keyword>
<dbReference type="GO" id="GO:0003677">
    <property type="term" value="F:DNA binding"/>
    <property type="evidence" value="ECO:0007669"/>
    <property type="project" value="UniProtKB-UniRule"/>
</dbReference>
<dbReference type="CDD" id="cd00799">
    <property type="entry name" value="INT_Cre_C"/>
    <property type="match status" value="1"/>
</dbReference>
<feature type="domain" description="Tyr recombinase" evidence="5">
    <location>
        <begin position="111"/>
        <end position="308"/>
    </location>
</feature>
<dbReference type="GO" id="GO:0015074">
    <property type="term" value="P:DNA integration"/>
    <property type="evidence" value="ECO:0007669"/>
    <property type="project" value="UniProtKB-KW"/>
</dbReference>
<dbReference type="InterPro" id="IPR011010">
    <property type="entry name" value="DNA_brk_join_enz"/>
</dbReference>
<dbReference type="GO" id="GO:0006310">
    <property type="term" value="P:DNA recombination"/>
    <property type="evidence" value="ECO:0007669"/>
    <property type="project" value="UniProtKB-KW"/>
</dbReference>
<evidence type="ECO:0000313" key="7">
    <source>
        <dbReference type="EMBL" id="KKO46521.1"/>
    </source>
</evidence>
<dbReference type="InterPro" id="IPR013762">
    <property type="entry name" value="Integrase-like_cat_sf"/>
</dbReference>